<feature type="chain" id="PRO_5037780967" evidence="3">
    <location>
        <begin position="18"/>
        <end position="456"/>
    </location>
</feature>
<dbReference type="Pfam" id="PF08386">
    <property type="entry name" value="Abhydrolase_4"/>
    <property type="match status" value="1"/>
</dbReference>
<evidence type="ECO:0000256" key="3">
    <source>
        <dbReference type="SAM" id="SignalP"/>
    </source>
</evidence>
<feature type="domain" description="AB hydrolase-1" evidence="4">
    <location>
        <begin position="92"/>
        <end position="267"/>
    </location>
</feature>
<dbReference type="RefSeq" id="WP_213012347.1">
    <property type="nucleotide sequence ID" value="NZ_BOQN01000124.1"/>
</dbReference>
<evidence type="ECO:0000256" key="2">
    <source>
        <dbReference type="ARBA" id="ARBA00022801"/>
    </source>
</evidence>
<name>A0A920BPV6_9ACTN</name>
<dbReference type="GO" id="GO:0016787">
    <property type="term" value="F:hydrolase activity"/>
    <property type="evidence" value="ECO:0007669"/>
    <property type="project" value="UniProtKB-KW"/>
</dbReference>
<keyword evidence="2" id="KW-0378">Hydrolase</keyword>
<proteinExistence type="inferred from homology"/>
<evidence type="ECO:0000256" key="1">
    <source>
        <dbReference type="ARBA" id="ARBA00010088"/>
    </source>
</evidence>
<dbReference type="InterPro" id="IPR051601">
    <property type="entry name" value="Serine_prot/Carboxylest_S33"/>
</dbReference>
<evidence type="ECO:0000259" key="4">
    <source>
        <dbReference type="Pfam" id="PF00561"/>
    </source>
</evidence>
<gene>
    <name evidence="6" type="ORF">Ato02nite_084660</name>
</gene>
<dbReference type="SUPFAM" id="SSF53474">
    <property type="entry name" value="alpha/beta-Hydrolases"/>
    <property type="match status" value="1"/>
</dbReference>
<keyword evidence="3" id="KW-0732">Signal</keyword>
<dbReference type="PANTHER" id="PTHR43248">
    <property type="entry name" value="2-SUCCINYL-6-HYDROXY-2,4-CYCLOHEXADIENE-1-CARBOXYLATE SYNTHASE"/>
    <property type="match status" value="1"/>
</dbReference>
<sequence length="456" mass="49784">MNSLLSLLMVAALPVPAAPPAAGLDWYTCGKADDAQCAYLTVPVDWTHPGGEKIDIAVGRRPALDQAHKVGTLIFGPGGPWDPGVSRVTDGYDRFSDTLLDRFDIVSFDPRGSNGSHAVSCDPEQVAAAPYPVLADQQDFDDMLAYNRALWAECERRTGDLWNHADMTSNVRDLDALRAALGERQLTFQGSSYGTLLGEAYAERFPQRVRAIVLESVDDHSSRSTAEFLTAQTWASEDAFDAFVAWCARTESCALHGHDVVAVWNRLYDSAVAGRPDFTPFDLVAITYKRTKDADYDKLADYLAAVDGGAPGARLGSLPVVLPAFCADWSLPVRDYREYAGLLRRAARVAPHTHFPVQVFAVTSCLGWENVVYPQHDLHVRTATPLLLLNSRHDSATGWNWARNVERQLGRHGVLVTYEGDGHGSYSLSQCIRAVTDAYLISLTVPPRGTSCAAGT</sequence>
<dbReference type="Pfam" id="PF00561">
    <property type="entry name" value="Abhydrolase_1"/>
    <property type="match status" value="1"/>
</dbReference>
<dbReference type="InterPro" id="IPR013595">
    <property type="entry name" value="Pept_S33_TAP-like_C"/>
</dbReference>
<dbReference type="Gene3D" id="3.40.50.1820">
    <property type="entry name" value="alpha/beta hydrolase"/>
    <property type="match status" value="1"/>
</dbReference>
<reference evidence="6 7" key="1">
    <citation type="submission" date="2021-03" db="EMBL/GenBank/DDBJ databases">
        <title>Whole genome shotgun sequence of Actinoplanes toevensis NBRC 105298.</title>
        <authorList>
            <person name="Komaki H."/>
            <person name="Tamura T."/>
        </authorList>
    </citation>
    <scope>NUCLEOTIDE SEQUENCE [LARGE SCALE GENOMIC DNA]</scope>
    <source>
        <strain evidence="6 7">NBRC 105298</strain>
    </source>
</reference>
<accession>A0A920BPV6</accession>
<comment type="similarity">
    <text evidence="1">Belongs to the peptidase S33 family.</text>
</comment>
<dbReference type="InterPro" id="IPR029058">
    <property type="entry name" value="AB_hydrolase_fold"/>
</dbReference>
<dbReference type="EMBL" id="BOQN01000124">
    <property type="protein sequence ID" value="GIM96673.1"/>
    <property type="molecule type" value="Genomic_DNA"/>
</dbReference>
<keyword evidence="7" id="KW-1185">Reference proteome</keyword>
<dbReference type="AlphaFoldDB" id="A0A920BPV6"/>
<organism evidence="6 7">
    <name type="scientific">Paractinoplanes toevensis</name>
    <dbReference type="NCBI Taxonomy" id="571911"/>
    <lineage>
        <taxon>Bacteria</taxon>
        <taxon>Bacillati</taxon>
        <taxon>Actinomycetota</taxon>
        <taxon>Actinomycetes</taxon>
        <taxon>Micromonosporales</taxon>
        <taxon>Micromonosporaceae</taxon>
        <taxon>Paractinoplanes</taxon>
    </lineage>
</organism>
<evidence type="ECO:0000313" key="6">
    <source>
        <dbReference type="EMBL" id="GIM96673.1"/>
    </source>
</evidence>
<evidence type="ECO:0000313" key="7">
    <source>
        <dbReference type="Proteomes" id="UP000677082"/>
    </source>
</evidence>
<feature type="domain" description="Peptidase S33 tripeptidyl aminopeptidase-like C-terminal" evidence="5">
    <location>
        <begin position="362"/>
        <end position="452"/>
    </location>
</feature>
<evidence type="ECO:0000259" key="5">
    <source>
        <dbReference type="Pfam" id="PF08386"/>
    </source>
</evidence>
<protein>
    <submittedName>
        <fullName evidence="6">Peptidase</fullName>
    </submittedName>
</protein>
<dbReference type="Proteomes" id="UP000677082">
    <property type="component" value="Unassembled WGS sequence"/>
</dbReference>
<feature type="signal peptide" evidence="3">
    <location>
        <begin position="1"/>
        <end position="17"/>
    </location>
</feature>
<dbReference type="PANTHER" id="PTHR43248:SF25">
    <property type="entry name" value="AB HYDROLASE-1 DOMAIN-CONTAINING PROTEIN-RELATED"/>
    <property type="match status" value="1"/>
</dbReference>
<comment type="caution">
    <text evidence="6">The sequence shown here is derived from an EMBL/GenBank/DDBJ whole genome shotgun (WGS) entry which is preliminary data.</text>
</comment>
<dbReference type="InterPro" id="IPR000073">
    <property type="entry name" value="AB_hydrolase_1"/>
</dbReference>